<dbReference type="Gene3D" id="2.40.40.10">
    <property type="entry name" value="RlpA-like domain"/>
    <property type="match status" value="1"/>
</dbReference>
<evidence type="ECO:0000313" key="7">
    <source>
        <dbReference type="EMBL" id="MDT0631117.1"/>
    </source>
</evidence>
<comment type="similarity">
    <text evidence="3 4">Belongs to the RlpA family.</text>
</comment>
<protein>
    <recommendedName>
        <fullName evidence="3">Probable endolytic peptidoglycan transglycosylase RlpA</fullName>
        <ecNumber evidence="3">4.2.2.-</ecNumber>
    </recommendedName>
</protein>
<dbReference type="InterPro" id="IPR012997">
    <property type="entry name" value="RplA"/>
</dbReference>
<evidence type="ECO:0000256" key="3">
    <source>
        <dbReference type="HAMAP-Rule" id="MF_02071"/>
    </source>
</evidence>
<dbReference type="RefSeq" id="WP_311662459.1">
    <property type="nucleotide sequence ID" value="NZ_JAVRHT010000008.1"/>
</dbReference>
<dbReference type="InterPro" id="IPR034718">
    <property type="entry name" value="RlpA"/>
</dbReference>
<dbReference type="Pfam" id="PF03330">
    <property type="entry name" value="DPBB_1"/>
    <property type="match status" value="1"/>
</dbReference>
<keyword evidence="1 3" id="KW-0456">Lyase</keyword>
<name>A0ABU3BPB3_9BACT</name>
<dbReference type="Proteomes" id="UP001267426">
    <property type="component" value="Unassembled WGS sequence"/>
</dbReference>
<evidence type="ECO:0000256" key="2">
    <source>
        <dbReference type="ARBA" id="ARBA00023316"/>
    </source>
</evidence>
<dbReference type="InterPro" id="IPR009009">
    <property type="entry name" value="RlpA-like_DPBB"/>
</dbReference>
<dbReference type="EC" id="4.2.2.-" evidence="3"/>
<feature type="region of interest" description="Disordered" evidence="5">
    <location>
        <begin position="48"/>
        <end position="104"/>
    </location>
</feature>
<keyword evidence="2 3" id="KW-0961">Cell wall biogenesis/degradation</keyword>
<feature type="compositionally biased region" description="Low complexity" evidence="5">
    <location>
        <begin position="1"/>
        <end position="14"/>
    </location>
</feature>
<evidence type="ECO:0000313" key="8">
    <source>
        <dbReference type="Proteomes" id="UP001267426"/>
    </source>
</evidence>
<dbReference type="EMBL" id="JAVRHT010000008">
    <property type="protein sequence ID" value="MDT0631117.1"/>
    <property type="molecule type" value="Genomic_DNA"/>
</dbReference>
<sequence>MQTVSPTPALSTPPRRLRRLRSRLRTPRRRTRAATGLAVLATAIAFRPQPAPEPAAPRAEHAAAPSAAPPAREAPAVSHVEGGEASYYGDELAGNPTASGEPFEPDALTAAHRSLPLGSRLRVTNVHTNESVVVRVNDRGPYAEDRVLDLSEAAAREIGMVKRGTADVRLELLSSRRAVRG</sequence>
<dbReference type="PANTHER" id="PTHR34183">
    <property type="entry name" value="ENDOLYTIC PEPTIDOGLYCAN TRANSGLYCOSYLASE RLPA"/>
    <property type="match status" value="1"/>
</dbReference>
<dbReference type="PANTHER" id="PTHR34183:SF8">
    <property type="entry name" value="ENDOLYTIC PEPTIDOGLYCAN TRANSGLYCOSYLASE RLPA-RELATED"/>
    <property type="match status" value="1"/>
</dbReference>
<proteinExistence type="inferred from homology"/>
<evidence type="ECO:0000259" key="6">
    <source>
        <dbReference type="Pfam" id="PF03330"/>
    </source>
</evidence>
<comment type="caution">
    <text evidence="7">The sequence shown here is derived from an EMBL/GenBank/DDBJ whole genome shotgun (WGS) entry which is preliminary data.</text>
</comment>
<organism evidence="7 8">
    <name type="scientific">Rubrivirga litoralis</name>
    <dbReference type="NCBI Taxonomy" id="3075598"/>
    <lineage>
        <taxon>Bacteria</taxon>
        <taxon>Pseudomonadati</taxon>
        <taxon>Rhodothermota</taxon>
        <taxon>Rhodothermia</taxon>
        <taxon>Rhodothermales</taxon>
        <taxon>Rubricoccaceae</taxon>
        <taxon>Rubrivirga</taxon>
    </lineage>
</organism>
<feature type="compositionally biased region" description="Basic residues" evidence="5">
    <location>
        <begin position="15"/>
        <end position="32"/>
    </location>
</feature>
<feature type="region of interest" description="Disordered" evidence="5">
    <location>
        <begin position="1"/>
        <end position="36"/>
    </location>
</feature>
<evidence type="ECO:0000256" key="4">
    <source>
        <dbReference type="RuleBase" id="RU003495"/>
    </source>
</evidence>
<dbReference type="InterPro" id="IPR036908">
    <property type="entry name" value="RlpA-like_sf"/>
</dbReference>
<dbReference type="NCBIfam" id="TIGR00413">
    <property type="entry name" value="rlpA"/>
    <property type="match status" value="1"/>
</dbReference>
<feature type="domain" description="RlpA-like protein double-psi beta-barrel" evidence="6">
    <location>
        <begin position="82"/>
        <end position="169"/>
    </location>
</feature>
<evidence type="ECO:0000256" key="1">
    <source>
        <dbReference type="ARBA" id="ARBA00023239"/>
    </source>
</evidence>
<reference evidence="7 8" key="1">
    <citation type="submission" date="2023-09" db="EMBL/GenBank/DDBJ databases">
        <authorList>
            <person name="Rey-Velasco X."/>
        </authorList>
    </citation>
    <scope>NUCLEOTIDE SEQUENCE [LARGE SCALE GENOMIC DNA]</scope>
    <source>
        <strain evidence="7 8">F394</strain>
    </source>
</reference>
<gene>
    <name evidence="3" type="primary">rlpA</name>
    <name evidence="7" type="ORF">RM540_05080</name>
</gene>
<keyword evidence="8" id="KW-1185">Reference proteome</keyword>
<comment type="function">
    <text evidence="3">Lytic transglycosylase with a strong preference for naked glycan strands that lack stem peptides.</text>
</comment>
<evidence type="ECO:0000256" key="5">
    <source>
        <dbReference type="SAM" id="MobiDB-lite"/>
    </source>
</evidence>
<dbReference type="SUPFAM" id="SSF50685">
    <property type="entry name" value="Barwin-like endoglucanases"/>
    <property type="match status" value="1"/>
</dbReference>
<dbReference type="CDD" id="cd22268">
    <property type="entry name" value="DPBB_RlpA-like"/>
    <property type="match status" value="1"/>
</dbReference>
<dbReference type="HAMAP" id="MF_02071">
    <property type="entry name" value="RlpA"/>
    <property type="match status" value="1"/>
</dbReference>
<accession>A0ABU3BPB3</accession>
<feature type="compositionally biased region" description="Low complexity" evidence="5">
    <location>
        <begin position="62"/>
        <end position="76"/>
    </location>
</feature>